<gene>
    <name evidence="9" type="ORF">BDW59DRAFT_168126</name>
</gene>
<comment type="caution">
    <text evidence="7">Lacks conserved residue(s) required for the propagation of feature annotation.</text>
</comment>
<dbReference type="Gene3D" id="3.40.1090.10">
    <property type="entry name" value="Cytosolic phospholipase A2 catalytic domain"/>
    <property type="match status" value="1"/>
</dbReference>
<feature type="short sequence motif" description="GXGXXG" evidence="7">
    <location>
        <begin position="267"/>
        <end position="272"/>
    </location>
</feature>
<dbReference type="PANTHER" id="PTHR24185:SF1">
    <property type="entry name" value="CALCIUM-INDEPENDENT PHOSPHOLIPASE A2-GAMMA"/>
    <property type="match status" value="1"/>
</dbReference>
<evidence type="ECO:0000259" key="8">
    <source>
        <dbReference type="PROSITE" id="PS51635"/>
    </source>
</evidence>
<accession>A0ABR4H4W5</accession>
<keyword evidence="6" id="KW-0443">Lipid metabolism</keyword>
<keyword evidence="5" id="KW-0442">Lipid degradation</keyword>
<dbReference type="PROSITE" id="PS00518">
    <property type="entry name" value="ZF_RING_1"/>
    <property type="match status" value="1"/>
</dbReference>
<evidence type="ECO:0000256" key="6">
    <source>
        <dbReference type="ARBA" id="ARBA00023098"/>
    </source>
</evidence>
<evidence type="ECO:0000256" key="7">
    <source>
        <dbReference type="PROSITE-ProRule" id="PRU01161"/>
    </source>
</evidence>
<dbReference type="Pfam" id="PF01734">
    <property type="entry name" value="Patatin"/>
    <property type="match status" value="1"/>
</dbReference>
<keyword evidence="3" id="KW-0378">Hydrolase</keyword>
<evidence type="ECO:0000256" key="1">
    <source>
        <dbReference type="ARBA" id="ARBA00022723"/>
    </source>
</evidence>
<dbReference type="SUPFAM" id="SSF52151">
    <property type="entry name" value="FabD/lysophospholipase-like"/>
    <property type="match status" value="1"/>
</dbReference>
<protein>
    <recommendedName>
        <fullName evidence="8">PNPLA domain-containing protein</fullName>
    </recommendedName>
</protein>
<evidence type="ECO:0000256" key="3">
    <source>
        <dbReference type="ARBA" id="ARBA00022801"/>
    </source>
</evidence>
<evidence type="ECO:0000256" key="2">
    <source>
        <dbReference type="ARBA" id="ARBA00022771"/>
    </source>
</evidence>
<dbReference type="InterPro" id="IPR017907">
    <property type="entry name" value="Znf_RING_CS"/>
</dbReference>
<reference evidence="9 10" key="1">
    <citation type="submission" date="2024-07" db="EMBL/GenBank/DDBJ databases">
        <title>Section-level genome sequencing and comparative genomics of Aspergillus sections Usti and Cavernicolus.</title>
        <authorList>
            <consortium name="Lawrence Berkeley National Laboratory"/>
            <person name="Nybo J.L."/>
            <person name="Vesth T.C."/>
            <person name="Theobald S."/>
            <person name="Frisvad J.C."/>
            <person name="Larsen T.O."/>
            <person name="Kjaerboelling I."/>
            <person name="Rothschild-Mancinelli K."/>
            <person name="Lyhne E.K."/>
            <person name="Kogle M.E."/>
            <person name="Barry K."/>
            <person name="Clum A."/>
            <person name="Na H."/>
            <person name="Ledsgaard L."/>
            <person name="Lin J."/>
            <person name="Lipzen A."/>
            <person name="Kuo A."/>
            <person name="Riley R."/>
            <person name="Mondo S."/>
            <person name="LaButti K."/>
            <person name="Haridas S."/>
            <person name="Pangalinan J."/>
            <person name="Salamov A.A."/>
            <person name="Simmons B.A."/>
            <person name="Magnuson J.K."/>
            <person name="Chen J."/>
            <person name="Drula E."/>
            <person name="Henrissat B."/>
            <person name="Wiebenga A."/>
            <person name="Lubbers R.J."/>
            <person name="Gomes A.C."/>
            <person name="Makela M.R."/>
            <person name="Stajich J."/>
            <person name="Grigoriev I.V."/>
            <person name="Mortensen U.H."/>
            <person name="De vries R.P."/>
            <person name="Baker S.E."/>
            <person name="Andersen M.R."/>
        </authorList>
    </citation>
    <scope>NUCLEOTIDE SEQUENCE [LARGE SCALE GENOMIC DNA]</scope>
    <source>
        <strain evidence="9 10">CBS 600.67</strain>
    </source>
</reference>
<keyword evidence="10" id="KW-1185">Reference proteome</keyword>
<evidence type="ECO:0000313" key="9">
    <source>
        <dbReference type="EMBL" id="KAL2810503.1"/>
    </source>
</evidence>
<sequence length="455" mass="51838">MARHQRLQLEIRRQNQQMFDIRQRNHMLLSAFHLASLFATAVEWTARSTCHPFNFITASRIHNEVGSDYLEHLGTFLQLARHHKTEYNSVALLIASSIIMDAYPPRMHREFPSSFQAMANVLVFPIEHVFNLLYHDVCYKVLALSYNELFARHLCGEIERHCIQQFERLNSGFISSSRLHWGTIRRLDKSIHLYRTNTTCLFCLRRLPEYHLCCGHCVCRECILTFGVMHPGREDRFKLHCIYDDRGELTVDLKPKTAGIRAIGIDGGGVRGATSLEFLKELQKTLLHCPLHEMVDIAGSTSSGGLIALAKFHLQWTVERCSETFESFAIRCLQRSKSMLGVIKSAVKYAVKDAVYDEAVIDSLMKDTYGSSTVFFGNEPNTIHGTRVAVTAMTHASQRVIFTNYNGSTSIRREDAGCYLTPRFQDTSYIAIRPKDISKEPLLWEVARATSAAPL</sequence>
<comment type="caution">
    <text evidence="9">The sequence shown here is derived from an EMBL/GenBank/DDBJ whole genome shotgun (WGS) entry which is preliminary data.</text>
</comment>
<organism evidence="9 10">
    <name type="scientific">Aspergillus cavernicola</name>
    <dbReference type="NCBI Taxonomy" id="176166"/>
    <lineage>
        <taxon>Eukaryota</taxon>
        <taxon>Fungi</taxon>
        <taxon>Dikarya</taxon>
        <taxon>Ascomycota</taxon>
        <taxon>Pezizomycotina</taxon>
        <taxon>Eurotiomycetes</taxon>
        <taxon>Eurotiomycetidae</taxon>
        <taxon>Eurotiales</taxon>
        <taxon>Aspergillaceae</taxon>
        <taxon>Aspergillus</taxon>
        <taxon>Aspergillus subgen. Nidulantes</taxon>
    </lineage>
</organism>
<dbReference type="PROSITE" id="PS51635">
    <property type="entry name" value="PNPLA"/>
    <property type="match status" value="1"/>
</dbReference>
<keyword evidence="2" id="KW-0863">Zinc-finger</keyword>
<dbReference type="EMBL" id="JBFXLS010000345">
    <property type="protein sequence ID" value="KAL2810503.1"/>
    <property type="molecule type" value="Genomic_DNA"/>
</dbReference>
<evidence type="ECO:0000313" key="10">
    <source>
        <dbReference type="Proteomes" id="UP001610335"/>
    </source>
</evidence>
<evidence type="ECO:0000256" key="4">
    <source>
        <dbReference type="ARBA" id="ARBA00022833"/>
    </source>
</evidence>
<name>A0ABR4H4W5_9EURO</name>
<evidence type="ECO:0000256" key="5">
    <source>
        <dbReference type="ARBA" id="ARBA00022963"/>
    </source>
</evidence>
<feature type="domain" description="PNPLA" evidence="8">
    <location>
        <begin position="263"/>
        <end position="455"/>
    </location>
</feature>
<proteinExistence type="predicted"/>
<keyword evidence="1" id="KW-0479">Metal-binding</keyword>
<keyword evidence="4" id="KW-0862">Zinc</keyword>
<dbReference type="PANTHER" id="PTHR24185">
    <property type="entry name" value="CALCIUM-INDEPENDENT PHOSPHOLIPASE A2-GAMMA"/>
    <property type="match status" value="1"/>
</dbReference>
<dbReference type="Proteomes" id="UP001610335">
    <property type="component" value="Unassembled WGS sequence"/>
</dbReference>
<dbReference type="InterPro" id="IPR002641">
    <property type="entry name" value="PNPLA_dom"/>
</dbReference>
<dbReference type="InterPro" id="IPR016035">
    <property type="entry name" value="Acyl_Trfase/lysoPLipase"/>
</dbReference>